<dbReference type="PANTHER" id="PTHR13343">
    <property type="entry name" value="CREG1 PROTEIN"/>
    <property type="match status" value="1"/>
</dbReference>
<reference evidence="3" key="1">
    <citation type="submission" date="2018-05" db="EMBL/GenBank/DDBJ databases">
        <authorList>
            <person name="Lanie J.A."/>
            <person name="Ng W.-L."/>
            <person name="Kazmierczak K.M."/>
            <person name="Andrzejewski T.M."/>
            <person name="Davidsen T.M."/>
            <person name="Wayne K.J."/>
            <person name="Tettelin H."/>
            <person name="Glass J.I."/>
            <person name="Rusch D."/>
            <person name="Podicherti R."/>
            <person name="Tsui H.-C.T."/>
            <person name="Winkler M.E."/>
        </authorList>
    </citation>
    <scope>NUCLEOTIDE SEQUENCE</scope>
</reference>
<protein>
    <submittedName>
        <fullName evidence="3">Uncharacterized protein</fullName>
    </submittedName>
</protein>
<evidence type="ECO:0000313" key="3">
    <source>
        <dbReference type="EMBL" id="SVD74578.1"/>
    </source>
</evidence>
<dbReference type="EMBL" id="UINC01170505">
    <property type="protein sequence ID" value="SVD74578.1"/>
    <property type="molecule type" value="Genomic_DNA"/>
</dbReference>
<dbReference type="InterPro" id="IPR012349">
    <property type="entry name" value="Split_barrel_FMN-bd"/>
</dbReference>
<dbReference type="SUPFAM" id="SSF50475">
    <property type="entry name" value="FMN-binding split barrel"/>
    <property type="match status" value="1"/>
</dbReference>
<proteinExistence type="predicted"/>
<feature type="domain" description="DUF2470" evidence="1">
    <location>
        <begin position="84"/>
        <end position="157"/>
    </location>
</feature>
<accession>A0A382XWB7</accession>
<name>A0A382XWB7_9ZZZZ</name>
<dbReference type="AlphaFoldDB" id="A0A382XWB7"/>
<dbReference type="InterPro" id="IPR055343">
    <property type="entry name" value="CREG_beta-barrel"/>
</dbReference>
<feature type="domain" description="CREG-like beta-barrel" evidence="2">
    <location>
        <begin position="5"/>
        <end position="72"/>
    </location>
</feature>
<dbReference type="Pfam" id="PF10615">
    <property type="entry name" value="DUF2470"/>
    <property type="match status" value="1"/>
</dbReference>
<dbReference type="InterPro" id="IPR037119">
    <property type="entry name" value="Haem_oxidase_HugZ-like_sf"/>
</dbReference>
<evidence type="ECO:0000259" key="1">
    <source>
        <dbReference type="Pfam" id="PF10615"/>
    </source>
</evidence>
<dbReference type="Pfam" id="PF13883">
    <property type="entry name" value="CREG_beta-barrel"/>
    <property type="match status" value="1"/>
</dbReference>
<dbReference type="Gene3D" id="3.20.180.10">
    <property type="entry name" value="PNP-oxidase-like"/>
    <property type="match status" value="1"/>
</dbReference>
<gene>
    <name evidence="3" type="ORF">METZ01_LOCUS427432</name>
</gene>
<dbReference type="InterPro" id="IPR019595">
    <property type="entry name" value="DUF2470"/>
</dbReference>
<evidence type="ECO:0000259" key="2">
    <source>
        <dbReference type="Pfam" id="PF13883"/>
    </source>
</evidence>
<dbReference type="Gene3D" id="2.30.110.10">
    <property type="entry name" value="Electron Transport, Fmn-binding Protein, Chain A"/>
    <property type="match status" value="1"/>
</dbReference>
<feature type="non-terminal residue" evidence="3">
    <location>
        <position position="1"/>
    </location>
</feature>
<dbReference type="GO" id="GO:0005737">
    <property type="term" value="C:cytoplasm"/>
    <property type="evidence" value="ECO:0007669"/>
    <property type="project" value="UniProtKB-ARBA"/>
</dbReference>
<dbReference type="PANTHER" id="PTHR13343:SF24">
    <property type="entry name" value="OS07G0573800 PROTEIN"/>
    <property type="match status" value="1"/>
</dbReference>
<organism evidence="3">
    <name type="scientific">marine metagenome</name>
    <dbReference type="NCBI Taxonomy" id="408172"/>
    <lineage>
        <taxon>unclassified sequences</taxon>
        <taxon>metagenomes</taxon>
        <taxon>ecological metagenomes</taxon>
    </lineage>
</organism>
<sequence length="166" mass="19149">PLEKARVTIMGEITQVVEEDLATIRESYLNQHQDARYWVDFGDFAFYRMEIIDLYFVGGFGVMGWVTAEEYQQAEVDPLADFAAEIIQHMNEDHTDALVLLSQHFSNHSSTQVRMITVDHLGFDLELTQDNQLQEIRLNFIRQVRNAAEVRKVLVEMVQQARAGDS</sequence>